<dbReference type="SUPFAM" id="SSF48452">
    <property type="entry name" value="TPR-like"/>
    <property type="match status" value="1"/>
</dbReference>
<dbReference type="SMART" id="SM00028">
    <property type="entry name" value="TPR"/>
    <property type="match status" value="7"/>
</dbReference>
<name>A0A8H3EV04_9LECA</name>
<dbReference type="GO" id="GO:0006368">
    <property type="term" value="P:transcription elongation by RNA polymerase II"/>
    <property type="evidence" value="ECO:0007669"/>
    <property type="project" value="TreeGrafter"/>
</dbReference>
<feature type="compositionally biased region" description="Polar residues" evidence="4">
    <location>
        <begin position="1104"/>
        <end position="1114"/>
    </location>
</feature>
<evidence type="ECO:0000313" key="5">
    <source>
        <dbReference type="EMBL" id="CAF9912213.1"/>
    </source>
</evidence>
<keyword evidence="1" id="KW-0677">Repeat</keyword>
<dbReference type="PANTHER" id="PTHR14027:SF2">
    <property type="entry name" value="RNA POLYMERASE-ASSOCIATED PROTEIN CTR9 HOMOLOG"/>
    <property type="match status" value="1"/>
</dbReference>
<feature type="region of interest" description="Disordered" evidence="4">
    <location>
        <begin position="923"/>
        <end position="943"/>
    </location>
</feature>
<dbReference type="Pfam" id="PF13432">
    <property type="entry name" value="TPR_16"/>
    <property type="match status" value="2"/>
</dbReference>
<dbReference type="GO" id="GO:0016593">
    <property type="term" value="C:Cdc73/Paf1 complex"/>
    <property type="evidence" value="ECO:0007669"/>
    <property type="project" value="TreeGrafter"/>
</dbReference>
<dbReference type="Gene3D" id="1.25.40.10">
    <property type="entry name" value="Tetratricopeptide repeat domain"/>
    <property type="match status" value="3"/>
</dbReference>
<keyword evidence="2 3" id="KW-0802">TPR repeat</keyword>
<dbReference type="PANTHER" id="PTHR14027">
    <property type="entry name" value="RNA POLYMERASE-ASSOCIATED PROTEIN CTR9"/>
    <property type="match status" value="1"/>
</dbReference>
<dbReference type="OrthoDB" id="343875at2759"/>
<evidence type="ECO:0000256" key="1">
    <source>
        <dbReference type="ARBA" id="ARBA00022737"/>
    </source>
</evidence>
<dbReference type="InterPro" id="IPR031101">
    <property type="entry name" value="Ctr9"/>
</dbReference>
<feature type="compositionally biased region" description="Acidic residues" evidence="4">
    <location>
        <begin position="1148"/>
        <end position="1167"/>
    </location>
</feature>
<reference evidence="5" key="1">
    <citation type="submission" date="2021-03" db="EMBL/GenBank/DDBJ databases">
        <authorList>
            <person name="Tagirdzhanova G."/>
        </authorList>
    </citation>
    <scope>NUCLEOTIDE SEQUENCE</scope>
</reference>
<evidence type="ECO:0000256" key="2">
    <source>
        <dbReference type="ARBA" id="ARBA00022803"/>
    </source>
</evidence>
<organism evidence="5 6">
    <name type="scientific">Gomphillus americanus</name>
    <dbReference type="NCBI Taxonomy" id="1940652"/>
    <lineage>
        <taxon>Eukaryota</taxon>
        <taxon>Fungi</taxon>
        <taxon>Dikarya</taxon>
        <taxon>Ascomycota</taxon>
        <taxon>Pezizomycotina</taxon>
        <taxon>Lecanoromycetes</taxon>
        <taxon>OSLEUM clade</taxon>
        <taxon>Ostropomycetidae</taxon>
        <taxon>Ostropales</taxon>
        <taxon>Graphidaceae</taxon>
        <taxon>Gomphilloideae</taxon>
        <taxon>Gomphillus</taxon>
    </lineage>
</organism>
<dbReference type="InterPro" id="IPR011990">
    <property type="entry name" value="TPR-like_helical_dom_sf"/>
</dbReference>
<proteinExistence type="predicted"/>
<evidence type="ECO:0000256" key="4">
    <source>
        <dbReference type="SAM" id="MobiDB-lite"/>
    </source>
</evidence>
<dbReference type="SUPFAM" id="SSF81901">
    <property type="entry name" value="HCP-like"/>
    <property type="match status" value="1"/>
</dbReference>
<dbReference type="EMBL" id="CAJPDQ010000007">
    <property type="protein sequence ID" value="CAF9912213.1"/>
    <property type="molecule type" value="Genomic_DNA"/>
</dbReference>
<comment type="caution">
    <text evidence="5">The sequence shown here is derived from an EMBL/GenBank/DDBJ whole genome shotgun (WGS) entry which is preliminary data.</text>
</comment>
<dbReference type="Proteomes" id="UP000664169">
    <property type="component" value="Unassembled WGS sequence"/>
</dbReference>
<feature type="repeat" description="TPR" evidence="3">
    <location>
        <begin position="798"/>
        <end position="831"/>
    </location>
</feature>
<evidence type="ECO:0000313" key="6">
    <source>
        <dbReference type="Proteomes" id="UP000664169"/>
    </source>
</evidence>
<feature type="compositionally biased region" description="Acidic residues" evidence="4">
    <location>
        <begin position="1184"/>
        <end position="1199"/>
    </location>
</feature>
<dbReference type="AlphaFoldDB" id="A0A8H3EV04"/>
<feature type="compositionally biased region" description="Low complexity" evidence="4">
    <location>
        <begin position="1206"/>
        <end position="1219"/>
    </location>
</feature>
<feature type="compositionally biased region" description="Basic and acidic residues" evidence="4">
    <location>
        <begin position="1005"/>
        <end position="1027"/>
    </location>
</feature>
<keyword evidence="6" id="KW-1185">Reference proteome</keyword>
<accession>A0A8H3EV04</accession>
<sequence>MATLSNGHVNGHINGTSMPTVGALKRFSHIPNAIEVPVSGGDEAVELELVDLNDDVTELCTLLDNENASKTLWLTVALAYAKQHSLDLSIEIVNRGLQSLNKVGNQKEKIGLLSLLCWLYLWKSREAPRLPREGELVSEAKTKEFYLQMATGALNDASRVQPQFSPLHLARGVLSLLRASLQSSSSTSGNTAHSEKAESLRQALRSFEDAFKLSNGRNMFAMLGKARTFFALRRFEDSYRTYQDVLSKMPELYEPDPRIGIGCCLWQLNHPDDARAAWQRALDLNPGSQIAKSLLGLCSLRDAKQLPVDDPKFHSSYEQAIKDLVQKTMDSDQLNPLACVNLANHFLDHQNYPMADKLARKAIELTDTNAITSDAWYILAQKEHSSATPDWSRVEDFYNKSENSRAGEKGYLSAKLGSIQVGIAKNDKTGARFKLEKFVQQHGTNLEAKAILGSLFAEQVFENELAAVKEDKSADHKKAVAFLEAVRIAWKDPKRNFEPDLNILLTLANLYGTESPDKALHCLEEAKKILLESLSDDEKYLNIEDEEERNRKQAEWLPPPFLNNIGCYQFQLERFEAAVQSFQSALNACMGGSAEENTSTDELITTISFNLARSYEASQLYEEAEKVYKGLLIRYPEYTDAQLRLAYLTFEQHDANEGAKDIETLYNSNVDDLDVRAFYGWYLNRTKKFSLDPAQDVEQRHHKHTLQQFDKHDIYALTAMGNINLKCAREMPRDTDSRKERRRKVYETAFAFFKRALDLDPKNVYAAQGIAIALVEDQKNVNDALSVFLKTKDIIRDSNVLVNLGHAFAEKKELAKSVEHFEAALARDRGDDSVVLSAIGRVHFYRGRQEKSLASMQTALHYARQALELAPDDIYYKFNVAFVQIQIAGLIPGMAEQKRSVADVETAIEGLDEAITAFSELSKAKNPPYPRQDLEQRASMGRTTVRRQLDRALQAQKEYEEANAAKVAETRRLREEIQRKKEEEKRQADAEAEARRQRLFEEREKLATQAREMAEKRLQEEREREEAEYTEDSDGNRTKRVKARRGGGGGGGGKRKKKDDGIVSDDSDAPRRQTKRSSPDDDGAEHAPQKKKRKLARKGESKINSKYKSAATISDSDEEVADMDSAHDIRADFNNEESDSAPQRTQIIDEDISMDEAVDIDDEEEEEQIVKPAPRKKQLRTIADDDDDDENEELADDFAEPPVKSAQDGAGAAGNPDAGIMQDGVADLSE</sequence>
<evidence type="ECO:0008006" key="7">
    <source>
        <dbReference type="Google" id="ProtNLM"/>
    </source>
</evidence>
<dbReference type="PROSITE" id="PS50005">
    <property type="entry name" value="TPR"/>
    <property type="match status" value="1"/>
</dbReference>
<feature type="compositionally biased region" description="Basic and acidic residues" evidence="4">
    <location>
        <begin position="1124"/>
        <end position="1133"/>
    </location>
</feature>
<dbReference type="GO" id="GO:0000993">
    <property type="term" value="F:RNA polymerase II complex binding"/>
    <property type="evidence" value="ECO:0007669"/>
    <property type="project" value="TreeGrafter"/>
</dbReference>
<feature type="region of interest" description="Disordered" evidence="4">
    <location>
        <begin position="1005"/>
        <end position="1230"/>
    </location>
</feature>
<protein>
    <recommendedName>
        <fullName evidence="7">TPR-like protein</fullName>
    </recommendedName>
</protein>
<dbReference type="InterPro" id="IPR019734">
    <property type="entry name" value="TPR_rpt"/>
</dbReference>
<dbReference type="GO" id="GO:0006355">
    <property type="term" value="P:regulation of DNA-templated transcription"/>
    <property type="evidence" value="ECO:0007669"/>
    <property type="project" value="InterPro"/>
</dbReference>
<gene>
    <name evidence="5" type="ORF">GOMPHAMPRED_007593</name>
</gene>
<evidence type="ECO:0000256" key="3">
    <source>
        <dbReference type="PROSITE-ProRule" id="PRU00339"/>
    </source>
</evidence>